<keyword evidence="4" id="KW-1185">Reference proteome</keyword>
<organism evidence="3 4">
    <name type="scientific">Apiospora arundinis</name>
    <dbReference type="NCBI Taxonomy" id="335852"/>
    <lineage>
        <taxon>Eukaryota</taxon>
        <taxon>Fungi</taxon>
        <taxon>Dikarya</taxon>
        <taxon>Ascomycota</taxon>
        <taxon>Pezizomycotina</taxon>
        <taxon>Sordariomycetes</taxon>
        <taxon>Xylariomycetidae</taxon>
        <taxon>Amphisphaeriales</taxon>
        <taxon>Apiosporaceae</taxon>
        <taxon>Apiospora</taxon>
    </lineage>
</organism>
<dbReference type="EMBL" id="JAPCWZ010000007">
    <property type="protein sequence ID" value="KAK8856937.1"/>
    <property type="molecule type" value="Genomic_DNA"/>
</dbReference>
<evidence type="ECO:0000313" key="4">
    <source>
        <dbReference type="Proteomes" id="UP001390339"/>
    </source>
</evidence>
<dbReference type="GO" id="GO:0008233">
    <property type="term" value="F:peptidase activity"/>
    <property type="evidence" value="ECO:0007669"/>
    <property type="project" value="UniProtKB-KW"/>
</dbReference>
<dbReference type="Proteomes" id="UP001390339">
    <property type="component" value="Unassembled WGS sequence"/>
</dbReference>
<keyword evidence="3" id="KW-0378">Hydrolase</keyword>
<gene>
    <name evidence="3" type="ORF">PGQ11_012849</name>
</gene>
<reference evidence="3 4" key="1">
    <citation type="journal article" date="2024" name="IMA Fungus">
        <title>Apiospora arundinis, a panoply of carbohydrate-active enzymes and secondary metabolites.</title>
        <authorList>
            <person name="Sorensen T."/>
            <person name="Petersen C."/>
            <person name="Muurmann A.T."/>
            <person name="Christiansen J.V."/>
            <person name="Brundto M.L."/>
            <person name="Overgaard C.K."/>
            <person name="Boysen A.T."/>
            <person name="Wollenberg R.D."/>
            <person name="Larsen T.O."/>
            <person name="Sorensen J.L."/>
            <person name="Nielsen K.L."/>
            <person name="Sondergaard T.E."/>
        </authorList>
    </citation>
    <scope>NUCLEOTIDE SEQUENCE [LARGE SCALE GENOMIC DNA]</scope>
    <source>
        <strain evidence="3 4">AAU 773</strain>
    </source>
</reference>
<evidence type="ECO:0000256" key="1">
    <source>
        <dbReference type="SAM" id="MobiDB-lite"/>
    </source>
</evidence>
<comment type="caution">
    <text evidence="3">The sequence shown here is derived from an EMBL/GenBank/DDBJ whole genome shotgun (WGS) entry which is preliminary data.</text>
</comment>
<keyword evidence="2" id="KW-0472">Membrane</keyword>
<dbReference type="GO" id="GO:0006508">
    <property type="term" value="P:proteolysis"/>
    <property type="evidence" value="ECO:0007669"/>
    <property type="project" value="UniProtKB-KW"/>
</dbReference>
<evidence type="ECO:0000256" key="2">
    <source>
        <dbReference type="SAM" id="Phobius"/>
    </source>
</evidence>
<evidence type="ECO:0000313" key="3">
    <source>
        <dbReference type="EMBL" id="KAK8856937.1"/>
    </source>
</evidence>
<keyword evidence="3" id="KW-0645">Protease</keyword>
<sequence length="230" mass="24260">MRENDAPEPLPKPESLPPEVLHLHEYSGSNRHFAGADSSTYDGTADSVPRPDYATLSSNSRAGARYPQNDGRVKRICGVRRATFIFFVILSFIIIAAVVGGAVGGSIAVQKASTSTSTTPSTPSSSTTSLYIIPTSGVSVPLDCPNINGQTRSITLGGKTTVTFTLDCGRDYPDASQDILGIKVYALEDWLHACAAYNHASNSKDCILAVFIADVSDANSRGNVGPLCCS</sequence>
<protein>
    <submittedName>
        <fullName evidence="3">Eukaryotic aspartyl protease</fullName>
    </submittedName>
</protein>
<proteinExistence type="predicted"/>
<accession>A0ABR2I4I1</accession>
<feature type="region of interest" description="Disordered" evidence="1">
    <location>
        <begin position="1"/>
        <end position="67"/>
    </location>
</feature>
<keyword evidence="2" id="KW-0812">Transmembrane</keyword>
<name>A0ABR2I4I1_9PEZI</name>
<feature type="transmembrane region" description="Helical" evidence="2">
    <location>
        <begin position="84"/>
        <end position="109"/>
    </location>
</feature>
<keyword evidence="2" id="KW-1133">Transmembrane helix</keyword>